<dbReference type="Proteomes" id="UP000805193">
    <property type="component" value="Unassembled WGS sequence"/>
</dbReference>
<accession>A0AC60PHE2</accession>
<dbReference type="EMBL" id="JABSTQ010010569">
    <property type="protein sequence ID" value="KAG0419878.1"/>
    <property type="molecule type" value="Genomic_DNA"/>
</dbReference>
<reference evidence="1 2" key="1">
    <citation type="journal article" date="2020" name="Cell">
        <title>Large-Scale Comparative Analyses of Tick Genomes Elucidate Their Genetic Diversity and Vector Capacities.</title>
        <authorList>
            <consortium name="Tick Genome and Microbiome Consortium (TIGMIC)"/>
            <person name="Jia N."/>
            <person name="Wang J."/>
            <person name="Shi W."/>
            <person name="Du L."/>
            <person name="Sun Y."/>
            <person name="Zhan W."/>
            <person name="Jiang J.F."/>
            <person name="Wang Q."/>
            <person name="Zhang B."/>
            <person name="Ji P."/>
            <person name="Bell-Sakyi L."/>
            <person name="Cui X.M."/>
            <person name="Yuan T.T."/>
            <person name="Jiang B.G."/>
            <person name="Yang W.F."/>
            <person name="Lam T.T."/>
            <person name="Chang Q.C."/>
            <person name="Ding S.J."/>
            <person name="Wang X.J."/>
            <person name="Zhu J.G."/>
            <person name="Ruan X.D."/>
            <person name="Zhao L."/>
            <person name="Wei J.T."/>
            <person name="Ye R.Z."/>
            <person name="Que T.C."/>
            <person name="Du C.H."/>
            <person name="Zhou Y.H."/>
            <person name="Cheng J.X."/>
            <person name="Dai P.F."/>
            <person name="Guo W.B."/>
            <person name="Han X.H."/>
            <person name="Huang E.J."/>
            <person name="Li L.F."/>
            <person name="Wei W."/>
            <person name="Gao Y.C."/>
            <person name="Liu J.Z."/>
            <person name="Shao H.Z."/>
            <person name="Wang X."/>
            <person name="Wang C.C."/>
            <person name="Yang T.C."/>
            <person name="Huo Q.B."/>
            <person name="Li W."/>
            <person name="Chen H.Y."/>
            <person name="Chen S.E."/>
            <person name="Zhou L.G."/>
            <person name="Ni X.B."/>
            <person name="Tian J.H."/>
            <person name="Sheng Y."/>
            <person name="Liu T."/>
            <person name="Pan Y.S."/>
            <person name="Xia L.Y."/>
            <person name="Li J."/>
            <person name="Zhao F."/>
            <person name="Cao W.C."/>
        </authorList>
    </citation>
    <scope>NUCLEOTIDE SEQUENCE [LARGE SCALE GENOMIC DNA]</scope>
    <source>
        <strain evidence="1">Iper-2018</strain>
    </source>
</reference>
<feature type="non-terminal residue" evidence="1">
    <location>
        <position position="1"/>
    </location>
</feature>
<comment type="caution">
    <text evidence="1">The sequence shown here is derived from an EMBL/GenBank/DDBJ whole genome shotgun (WGS) entry which is preliminary data.</text>
</comment>
<organism evidence="1 2">
    <name type="scientific">Ixodes persulcatus</name>
    <name type="common">Taiga tick</name>
    <dbReference type="NCBI Taxonomy" id="34615"/>
    <lineage>
        <taxon>Eukaryota</taxon>
        <taxon>Metazoa</taxon>
        <taxon>Ecdysozoa</taxon>
        <taxon>Arthropoda</taxon>
        <taxon>Chelicerata</taxon>
        <taxon>Arachnida</taxon>
        <taxon>Acari</taxon>
        <taxon>Parasitiformes</taxon>
        <taxon>Ixodida</taxon>
        <taxon>Ixodoidea</taxon>
        <taxon>Ixodidae</taxon>
        <taxon>Ixodinae</taxon>
        <taxon>Ixodes</taxon>
    </lineage>
</organism>
<keyword evidence="2" id="KW-1185">Reference proteome</keyword>
<evidence type="ECO:0000313" key="2">
    <source>
        <dbReference type="Proteomes" id="UP000805193"/>
    </source>
</evidence>
<proteinExistence type="predicted"/>
<protein>
    <submittedName>
        <fullName evidence="1">Uncharacterized protein</fullName>
    </submittedName>
</protein>
<sequence>RNNFEMLLQIAPELEKSAPGELESQRGCMTFEDLVNSVTAEDYATMSYVSSKVQFDQDAFIQFSSHIPVLRGKVLLQIET</sequence>
<gene>
    <name evidence="1" type="ORF">HPB47_003827</name>
</gene>
<evidence type="ECO:0000313" key="1">
    <source>
        <dbReference type="EMBL" id="KAG0419878.1"/>
    </source>
</evidence>
<name>A0AC60PHE2_IXOPE</name>